<comment type="caution">
    <text evidence="2">The sequence shown here is derived from an EMBL/GenBank/DDBJ whole genome shotgun (WGS) entry which is preliminary data.</text>
</comment>
<accession>A0AA38VN31</accession>
<keyword evidence="3" id="KW-1185">Reference proteome</keyword>
<gene>
    <name evidence="2" type="ORF">NKR19_g2422</name>
</gene>
<proteinExistence type="predicted"/>
<dbReference type="EMBL" id="JANBVN010000024">
    <property type="protein sequence ID" value="KAJ9161272.1"/>
    <property type="molecule type" value="Genomic_DNA"/>
</dbReference>
<keyword evidence="1" id="KW-0175">Coiled coil</keyword>
<evidence type="ECO:0000313" key="3">
    <source>
        <dbReference type="Proteomes" id="UP001174691"/>
    </source>
</evidence>
<dbReference type="Proteomes" id="UP001174691">
    <property type="component" value="Unassembled WGS sequence"/>
</dbReference>
<protein>
    <submittedName>
        <fullName evidence="2">Uncharacterized protein</fullName>
    </submittedName>
</protein>
<name>A0AA38VN31_9PEZI</name>
<feature type="coiled-coil region" evidence="1">
    <location>
        <begin position="114"/>
        <end position="148"/>
    </location>
</feature>
<organism evidence="2 3">
    <name type="scientific">Coniochaeta hoffmannii</name>
    <dbReference type="NCBI Taxonomy" id="91930"/>
    <lineage>
        <taxon>Eukaryota</taxon>
        <taxon>Fungi</taxon>
        <taxon>Dikarya</taxon>
        <taxon>Ascomycota</taxon>
        <taxon>Pezizomycotina</taxon>
        <taxon>Sordariomycetes</taxon>
        <taxon>Sordariomycetidae</taxon>
        <taxon>Coniochaetales</taxon>
        <taxon>Coniochaetaceae</taxon>
        <taxon>Coniochaeta</taxon>
    </lineage>
</organism>
<reference evidence="2" key="1">
    <citation type="submission" date="2022-07" db="EMBL/GenBank/DDBJ databases">
        <title>Fungi with potential for degradation of polypropylene.</title>
        <authorList>
            <person name="Gostincar C."/>
        </authorList>
    </citation>
    <scope>NUCLEOTIDE SEQUENCE</scope>
    <source>
        <strain evidence="2">EXF-13287</strain>
    </source>
</reference>
<sequence>MGRLGPKEREAAKQEAQAARAAQAAQAANTVHSTNQMDMNMADSGVLAVGGAEVGQLEELVFASLSADTAKASHMYLAASVLSTERDLRIDHQMAKEEAFNSLGDEACYMKDMRRRWEADLAAKDKEIEALRKKDKSMEAELYNLRAEFDAFKQQMETFQLNVAMKLSLNF</sequence>
<evidence type="ECO:0000256" key="1">
    <source>
        <dbReference type="SAM" id="Coils"/>
    </source>
</evidence>
<evidence type="ECO:0000313" key="2">
    <source>
        <dbReference type="EMBL" id="KAJ9161272.1"/>
    </source>
</evidence>
<dbReference type="AlphaFoldDB" id="A0AA38VN31"/>